<feature type="compositionally biased region" description="Polar residues" evidence="5">
    <location>
        <begin position="271"/>
        <end position="283"/>
    </location>
</feature>
<evidence type="ECO:0000256" key="2">
    <source>
        <dbReference type="ARBA" id="ARBA00022737"/>
    </source>
</evidence>
<dbReference type="InterPro" id="IPR035979">
    <property type="entry name" value="RBD_domain_sf"/>
</dbReference>
<feature type="domain" description="PABC" evidence="7">
    <location>
        <begin position="382"/>
        <end position="460"/>
    </location>
</feature>
<dbReference type="Gene3D" id="3.30.70.330">
    <property type="match status" value="3"/>
</dbReference>
<evidence type="ECO:0000256" key="1">
    <source>
        <dbReference type="ARBA" id="ARBA00008557"/>
    </source>
</evidence>
<feature type="domain" description="RRM" evidence="6">
    <location>
        <begin position="95"/>
        <end position="171"/>
    </location>
</feature>
<dbReference type="InterPro" id="IPR045305">
    <property type="entry name" value="RRM2_I_PABPs"/>
</dbReference>
<keyword evidence="9" id="KW-1185">Reference proteome</keyword>
<evidence type="ECO:0000259" key="7">
    <source>
        <dbReference type="PROSITE" id="PS51309"/>
    </source>
</evidence>
<dbReference type="FunFam" id="3.30.70.330:FF:000003">
    <property type="entry name" value="Polyadenylate-binding protein"/>
    <property type="match status" value="1"/>
</dbReference>
<dbReference type="Pfam" id="PF00658">
    <property type="entry name" value="MLLE"/>
    <property type="match status" value="1"/>
</dbReference>
<dbReference type="PANTHER" id="PTHR24012">
    <property type="entry name" value="RNA BINDING PROTEIN"/>
    <property type="match status" value="1"/>
</dbReference>
<keyword evidence="3 4" id="KW-0694">RNA-binding</keyword>
<reference evidence="8 9" key="1">
    <citation type="submission" date="2021-06" db="EMBL/GenBank/DDBJ databases">
        <title>Chromosome-level genome assembly of the red-tail catfish (Hemibagrus wyckioides).</title>
        <authorList>
            <person name="Shao F."/>
        </authorList>
    </citation>
    <scope>NUCLEOTIDE SEQUENCE [LARGE SCALE GENOMIC DNA]</scope>
    <source>
        <strain evidence="8">EC202008001</strain>
        <tissue evidence="8">Blood</tissue>
    </source>
</reference>
<accession>A0A9D3N0G2</accession>
<comment type="similarity">
    <text evidence="1">Belongs to the polyadenylate-binding protein type-1 family.</text>
</comment>
<sequence>MIKLGEMNSMMTALYVCDLDPKVTESMIVEKFSSAGHVHSVRLCRDRKTGSSLGYAFVNFKHRADAERAVKMLNSQPLMKRPMRVMWSVRNSCVGKLIVKNLDWSIDDAALFDAFSVFGKILSCKVATNEKGSKGFGFVQFETEEAANRAMKKLNGKLLHKRKVFIELFKPREERRAEEQNPKLVNAGQAQTKQEEQTQHNNKNKQFFGTITSAKVKTENGRSKGFGFVCFASPTDAMKAKQEIDGRIWGRKNVHVDVVQHKEERQASLPHKTNGTVKPSTRQMPHAVPVVDSVPAVNTVPVVDSVPAVNTVPVVDSVPPVDTVPVVDSVPVVDTVPVVDSVPVVDTVPVVDSVPVVDTVPVVDSVPVVDTVPDVPTYLPAGKRLTIYILESAALEDQIQMAHDYLLPLVEKIHPTQANQITWMLVQAENNYNIMDMIGDPELLRAKVDKMDRLLKAREAGVKPEKLKMLFGDISKKKRRKKRKNK</sequence>
<keyword evidence="2" id="KW-0677">Repeat</keyword>
<dbReference type="Pfam" id="PF00076">
    <property type="entry name" value="RRM_1"/>
    <property type="match status" value="3"/>
</dbReference>
<dbReference type="SUPFAM" id="SSF63570">
    <property type="entry name" value="PABC (PABP) domain"/>
    <property type="match status" value="1"/>
</dbReference>
<protein>
    <submittedName>
        <fullName evidence="8">Uncharacterized protein</fullName>
    </submittedName>
</protein>
<dbReference type="InterPro" id="IPR000504">
    <property type="entry name" value="RRM_dom"/>
</dbReference>
<dbReference type="EMBL" id="JAHKSW010000029">
    <property type="protein sequence ID" value="KAG7314003.1"/>
    <property type="molecule type" value="Genomic_DNA"/>
</dbReference>
<name>A0A9D3N0G2_9TELE</name>
<gene>
    <name evidence="8" type="ORF">KOW79_022499</name>
</gene>
<dbReference type="PROSITE" id="PS51309">
    <property type="entry name" value="PABC"/>
    <property type="match status" value="1"/>
</dbReference>
<evidence type="ECO:0000256" key="3">
    <source>
        <dbReference type="ARBA" id="ARBA00022884"/>
    </source>
</evidence>
<evidence type="ECO:0000256" key="4">
    <source>
        <dbReference type="PROSITE-ProRule" id="PRU00176"/>
    </source>
</evidence>
<dbReference type="GO" id="GO:0003723">
    <property type="term" value="F:RNA binding"/>
    <property type="evidence" value="ECO:0007669"/>
    <property type="project" value="UniProtKB-UniRule"/>
</dbReference>
<evidence type="ECO:0000259" key="6">
    <source>
        <dbReference type="PROSITE" id="PS50102"/>
    </source>
</evidence>
<dbReference type="InterPro" id="IPR036053">
    <property type="entry name" value="PABP-dom"/>
</dbReference>
<proteinExistence type="inferred from homology"/>
<dbReference type="InterPro" id="IPR002004">
    <property type="entry name" value="PABP_HYD_C"/>
</dbReference>
<dbReference type="InterPro" id="IPR012677">
    <property type="entry name" value="Nucleotide-bd_a/b_plait_sf"/>
</dbReference>
<dbReference type="SUPFAM" id="SSF54928">
    <property type="entry name" value="RNA-binding domain, RBD"/>
    <property type="match status" value="2"/>
</dbReference>
<dbReference type="CDD" id="cd12379">
    <property type="entry name" value="RRM2_I_PABPs"/>
    <property type="match status" value="1"/>
</dbReference>
<feature type="region of interest" description="Disordered" evidence="5">
    <location>
        <begin position="263"/>
        <end position="283"/>
    </location>
</feature>
<dbReference type="Gene3D" id="1.10.1900.10">
    <property type="entry name" value="c-terminal domain of poly(a) binding protein"/>
    <property type="match status" value="1"/>
</dbReference>
<dbReference type="OrthoDB" id="19742at2759"/>
<evidence type="ECO:0000313" key="8">
    <source>
        <dbReference type="EMBL" id="KAG7314003.1"/>
    </source>
</evidence>
<evidence type="ECO:0000313" key="9">
    <source>
        <dbReference type="Proteomes" id="UP000824219"/>
    </source>
</evidence>
<organism evidence="8 9">
    <name type="scientific">Hemibagrus wyckioides</name>
    <dbReference type="NCBI Taxonomy" id="337641"/>
    <lineage>
        <taxon>Eukaryota</taxon>
        <taxon>Metazoa</taxon>
        <taxon>Chordata</taxon>
        <taxon>Craniata</taxon>
        <taxon>Vertebrata</taxon>
        <taxon>Euteleostomi</taxon>
        <taxon>Actinopterygii</taxon>
        <taxon>Neopterygii</taxon>
        <taxon>Teleostei</taxon>
        <taxon>Ostariophysi</taxon>
        <taxon>Siluriformes</taxon>
        <taxon>Bagridae</taxon>
        <taxon>Hemibagrus</taxon>
    </lineage>
</organism>
<dbReference type="Proteomes" id="UP000824219">
    <property type="component" value="Linkage Group LG29"/>
</dbReference>
<dbReference type="PROSITE" id="PS50102">
    <property type="entry name" value="RRM"/>
    <property type="match status" value="3"/>
</dbReference>
<feature type="domain" description="RRM" evidence="6">
    <location>
        <begin position="12"/>
        <end position="90"/>
    </location>
</feature>
<dbReference type="SMART" id="SM00360">
    <property type="entry name" value="RRM"/>
    <property type="match status" value="3"/>
</dbReference>
<evidence type="ECO:0000256" key="5">
    <source>
        <dbReference type="SAM" id="MobiDB-lite"/>
    </source>
</evidence>
<feature type="domain" description="RRM" evidence="6">
    <location>
        <begin position="183"/>
        <end position="261"/>
    </location>
</feature>
<dbReference type="SMART" id="SM00517">
    <property type="entry name" value="PolyA"/>
    <property type="match status" value="1"/>
</dbReference>
<dbReference type="AlphaFoldDB" id="A0A9D3N0G2"/>
<comment type="caution">
    <text evidence="8">The sequence shown here is derived from an EMBL/GenBank/DDBJ whole genome shotgun (WGS) entry which is preliminary data.</text>
</comment>
<feature type="region of interest" description="Disordered" evidence="5">
    <location>
        <begin position="176"/>
        <end position="204"/>
    </location>
</feature>